<dbReference type="Pfam" id="PF05713">
    <property type="entry name" value="MobC"/>
    <property type="match status" value="1"/>
</dbReference>
<dbReference type="Proteomes" id="UP001229773">
    <property type="component" value="Chromosome"/>
</dbReference>
<dbReference type="GeneID" id="32538258"/>
<gene>
    <name evidence="2" type="primary">mobC</name>
    <name evidence="2" type="ORF">RAM05_02005</name>
</gene>
<protein>
    <submittedName>
        <fullName evidence="2">Plasmid mobilization relaxosome protein MobC</fullName>
    </submittedName>
</protein>
<reference evidence="2 3" key="1">
    <citation type="submission" date="2023-08" db="EMBL/GenBank/DDBJ databases">
        <title>Complete genome sequences of 12 bacterial strains from the honey bee gut, resolved with long-read nanopore sequencing.</title>
        <authorList>
            <person name="Kwong W.K."/>
            <person name="Acheampong S."/>
            <person name="Polat M.F."/>
        </authorList>
    </citation>
    <scope>NUCLEOTIDE SEQUENCE [LARGE SCALE GENOMIC DNA]</scope>
    <source>
        <strain evidence="3">wkB9</strain>
    </source>
</reference>
<evidence type="ECO:0000313" key="2">
    <source>
        <dbReference type="EMBL" id="WLS98807.1"/>
    </source>
</evidence>
<evidence type="ECO:0000313" key="3">
    <source>
        <dbReference type="Proteomes" id="UP001229773"/>
    </source>
</evidence>
<dbReference type="EMBL" id="CP132375">
    <property type="protein sequence ID" value="WLS98807.1"/>
    <property type="molecule type" value="Genomic_DNA"/>
</dbReference>
<dbReference type="RefSeq" id="WP_025329748.1">
    <property type="nucleotide sequence ID" value="NZ_CP132375.1"/>
</dbReference>
<feature type="domain" description="Bacterial mobilisation" evidence="1">
    <location>
        <begin position="35"/>
        <end position="71"/>
    </location>
</feature>
<dbReference type="AlphaFoldDB" id="A0ABD7Z388"/>
<proteinExistence type="predicted"/>
<evidence type="ECO:0000259" key="1">
    <source>
        <dbReference type="Pfam" id="PF05713"/>
    </source>
</evidence>
<sequence>MTSNAFVVDIINHYITGHPTLSNNEMQALYQSNYQLLRIGRNLNQIARQLNIGESGGITTDEIQKLRTLIEKHTESVSEVIQASRRKFE</sequence>
<name>A0ABD7Z388_9NEIS</name>
<accession>A0ABD7Z388</accession>
<organism evidence="2 3">
    <name type="scientific">Snodgrassella alvi</name>
    <dbReference type="NCBI Taxonomy" id="1196083"/>
    <lineage>
        <taxon>Bacteria</taxon>
        <taxon>Pseudomonadati</taxon>
        <taxon>Pseudomonadota</taxon>
        <taxon>Betaproteobacteria</taxon>
        <taxon>Neisseriales</taxon>
        <taxon>Neisseriaceae</taxon>
        <taxon>Snodgrassella</taxon>
    </lineage>
</organism>
<dbReference type="InterPro" id="IPR008687">
    <property type="entry name" value="MobC"/>
</dbReference>